<evidence type="ECO:0000313" key="2">
    <source>
        <dbReference type="Proteomes" id="UP001283361"/>
    </source>
</evidence>
<comment type="caution">
    <text evidence="1">The sequence shown here is derived from an EMBL/GenBank/DDBJ whole genome shotgun (WGS) entry which is preliminary data.</text>
</comment>
<gene>
    <name evidence="1" type="ORF">RRG08_026316</name>
</gene>
<dbReference type="EMBL" id="JAWDGP010004277">
    <property type="protein sequence ID" value="KAK3765849.1"/>
    <property type="molecule type" value="Genomic_DNA"/>
</dbReference>
<organism evidence="1 2">
    <name type="scientific">Elysia crispata</name>
    <name type="common">lettuce slug</name>
    <dbReference type="NCBI Taxonomy" id="231223"/>
    <lineage>
        <taxon>Eukaryota</taxon>
        <taxon>Metazoa</taxon>
        <taxon>Spiralia</taxon>
        <taxon>Lophotrochozoa</taxon>
        <taxon>Mollusca</taxon>
        <taxon>Gastropoda</taxon>
        <taxon>Heterobranchia</taxon>
        <taxon>Euthyneura</taxon>
        <taxon>Panpulmonata</taxon>
        <taxon>Sacoglossa</taxon>
        <taxon>Placobranchoidea</taxon>
        <taxon>Plakobranchidae</taxon>
        <taxon>Elysia</taxon>
    </lineage>
</organism>
<name>A0AAE0ZAM3_9GAST</name>
<protein>
    <submittedName>
        <fullName evidence="1">Uncharacterized protein</fullName>
    </submittedName>
</protein>
<proteinExistence type="predicted"/>
<dbReference type="AlphaFoldDB" id="A0AAE0ZAM3"/>
<sequence length="199" mass="22407">MIAYLKTLCKTDEDCEDAEVKLCAPQPIWSPKSSGDPLLYPYSSGVNSCEPYCPGNYLKVCCTNPECDPCYDFSTYDLSHLCQDTKEPCCNRCVYCNRCCPHMPPIDPWSSHMPPNFADVNYPPSSYRLPVPRADRLYRSRSNLSSPAVSLPLAEYPKGRPIWDPCYVATGRSGFSYCGPPSREIFPLPPSRPLRRASR</sequence>
<evidence type="ECO:0000313" key="1">
    <source>
        <dbReference type="EMBL" id="KAK3765849.1"/>
    </source>
</evidence>
<reference evidence="1" key="1">
    <citation type="journal article" date="2023" name="G3 (Bethesda)">
        <title>A reference genome for the long-term kleptoplast-retaining sea slug Elysia crispata morphotype clarki.</title>
        <authorList>
            <person name="Eastman K.E."/>
            <person name="Pendleton A.L."/>
            <person name="Shaikh M.A."/>
            <person name="Suttiyut T."/>
            <person name="Ogas R."/>
            <person name="Tomko P."/>
            <person name="Gavelis G."/>
            <person name="Widhalm J.R."/>
            <person name="Wisecaver J.H."/>
        </authorList>
    </citation>
    <scope>NUCLEOTIDE SEQUENCE</scope>
    <source>
        <strain evidence="1">ECLA1</strain>
    </source>
</reference>
<dbReference type="Proteomes" id="UP001283361">
    <property type="component" value="Unassembled WGS sequence"/>
</dbReference>
<accession>A0AAE0ZAM3</accession>
<keyword evidence="2" id="KW-1185">Reference proteome</keyword>